<dbReference type="PANTHER" id="PTHR40050">
    <property type="entry name" value="INNER SPORE COAT PROTEIN H"/>
    <property type="match status" value="1"/>
</dbReference>
<dbReference type="AlphaFoldDB" id="A0A4S4BZG7"/>
<protein>
    <submittedName>
        <fullName evidence="3">Spore coat protein CotH</fullName>
    </submittedName>
</protein>
<keyword evidence="3" id="KW-0946">Virion</keyword>
<proteinExistence type="predicted"/>
<keyword evidence="3" id="KW-0167">Capsid protein</keyword>
<name>A0A4S4BZG7_9BACL</name>
<keyword evidence="2" id="KW-1133">Transmembrane helix</keyword>
<dbReference type="PANTHER" id="PTHR40050:SF1">
    <property type="entry name" value="INNER SPORE COAT PROTEIN H"/>
    <property type="match status" value="1"/>
</dbReference>
<feature type="compositionally biased region" description="Low complexity" evidence="1">
    <location>
        <begin position="468"/>
        <end position="480"/>
    </location>
</feature>
<accession>A0A4S4BZG7</accession>
<feature type="region of interest" description="Disordered" evidence="1">
    <location>
        <begin position="502"/>
        <end position="607"/>
    </location>
</feature>
<feature type="compositionally biased region" description="Gly residues" evidence="1">
    <location>
        <begin position="546"/>
        <end position="597"/>
    </location>
</feature>
<feature type="compositionally biased region" description="Low complexity" evidence="1">
    <location>
        <begin position="523"/>
        <end position="545"/>
    </location>
</feature>
<dbReference type="EMBL" id="SSOB01000012">
    <property type="protein sequence ID" value="THF79987.1"/>
    <property type="molecule type" value="Genomic_DNA"/>
</dbReference>
<feature type="compositionally biased region" description="Polar residues" evidence="1">
    <location>
        <begin position="9"/>
        <end position="23"/>
    </location>
</feature>
<organism evidence="3 4">
    <name type="scientific">Cohnella fermenti</name>
    <dbReference type="NCBI Taxonomy" id="2565925"/>
    <lineage>
        <taxon>Bacteria</taxon>
        <taxon>Bacillati</taxon>
        <taxon>Bacillota</taxon>
        <taxon>Bacilli</taxon>
        <taxon>Bacillales</taxon>
        <taxon>Paenibacillaceae</taxon>
        <taxon>Cohnella</taxon>
    </lineage>
</organism>
<feature type="region of interest" description="Disordered" evidence="1">
    <location>
        <begin position="1"/>
        <end position="27"/>
    </location>
</feature>
<evidence type="ECO:0000313" key="3">
    <source>
        <dbReference type="EMBL" id="THF79987.1"/>
    </source>
</evidence>
<keyword evidence="4" id="KW-1185">Reference proteome</keyword>
<dbReference type="InterPro" id="IPR014867">
    <property type="entry name" value="Spore_coat_CotH_CotH2/3/7"/>
</dbReference>
<evidence type="ECO:0000256" key="1">
    <source>
        <dbReference type="SAM" id="MobiDB-lite"/>
    </source>
</evidence>
<sequence length="637" mass="66413">MLTFGLSGYTEQSPTSGTATKVSSDTDENTDKIDEYVFPKDKVVDVKITIDPDEFQDIIDNASAEEMHTASVDYNGIHFDNIGIRAKGNLSLRSVVNSDSDRYSFKLSFDEYLSSQTLYGISKINLNNNYSDATYMREFLTYELAETMGLPTPKYSFVNVYVNGELWGFYLAIEQIGDEYLERNFDDTTGALYKAEMNGNGGDLAWYGDDISSYPALTKKSDASDDALIAMLDELNNGDDYESVLDVEEALGYVALNVITNNSDSYIGQNKQNYYLYEKDGVFSVLPWDYNMAFGGLGGMGGGRGGGNGGGSSSTLMIDEPTQGSVSERPLISKLLAVDEYKELYHQIISDAITTYLAADTFSERVQEVWEMIAPYVEQDPRPFYTFAESESGVTSLISTNTSSVENIQGQLDGTIASSGDGSGSGGGMGGGMDFDFGNMGDMGGMGNMPEMGNMPDMGGMNGGGQGAAASDTQAQSASLSKERTSANAGIVLAEAAAEAAAGDANAGGEPDAGGQADQTTPNGDGAQNGADANGQNGGNAQNGQNGQGGQNGGQGGRGQGGGMDFGGGQGGGGFGGGGFGGGQGGPGGMGGFGGFPGENAAGSTPQGSEKALTETLIMIGVLIAACIFVVTFKRKR</sequence>
<gene>
    <name evidence="3" type="ORF">E6C55_11435</name>
</gene>
<comment type="caution">
    <text evidence="3">The sequence shown here is derived from an EMBL/GenBank/DDBJ whole genome shotgun (WGS) entry which is preliminary data.</text>
</comment>
<evidence type="ECO:0000256" key="2">
    <source>
        <dbReference type="SAM" id="Phobius"/>
    </source>
</evidence>
<reference evidence="3 4" key="1">
    <citation type="submission" date="2019-04" db="EMBL/GenBank/DDBJ databases">
        <title>Cohnella sp. nov. isolated from preserved vegetables.</title>
        <authorList>
            <person name="Lin S.-Y."/>
            <person name="Hung M.-H."/>
            <person name="Young C.-C."/>
        </authorList>
    </citation>
    <scope>NUCLEOTIDE SEQUENCE [LARGE SCALE GENOMIC DNA]</scope>
    <source>
        <strain evidence="3 4">CC-MHH1044</strain>
    </source>
</reference>
<feature type="region of interest" description="Disordered" evidence="1">
    <location>
        <begin position="452"/>
        <end position="483"/>
    </location>
</feature>
<keyword evidence="2" id="KW-0812">Transmembrane</keyword>
<dbReference type="Proteomes" id="UP000310636">
    <property type="component" value="Unassembled WGS sequence"/>
</dbReference>
<feature type="compositionally biased region" description="Low complexity" evidence="1">
    <location>
        <begin position="502"/>
        <end position="515"/>
    </location>
</feature>
<dbReference type="OrthoDB" id="3235126at2"/>
<feature type="transmembrane region" description="Helical" evidence="2">
    <location>
        <begin position="616"/>
        <end position="633"/>
    </location>
</feature>
<dbReference type="Pfam" id="PF08757">
    <property type="entry name" value="CotH"/>
    <property type="match status" value="1"/>
</dbReference>
<evidence type="ECO:0000313" key="4">
    <source>
        <dbReference type="Proteomes" id="UP000310636"/>
    </source>
</evidence>
<keyword evidence="2" id="KW-0472">Membrane</keyword>